<organism evidence="2 3">
    <name type="scientific">Cajanus cajan</name>
    <name type="common">Pigeon pea</name>
    <name type="synonym">Cajanus indicus</name>
    <dbReference type="NCBI Taxonomy" id="3821"/>
    <lineage>
        <taxon>Eukaryota</taxon>
        <taxon>Viridiplantae</taxon>
        <taxon>Streptophyta</taxon>
        <taxon>Embryophyta</taxon>
        <taxon>Tracheophyta</taxon>
        <taxon>Spermatophyta</taxon>
        <taxon>Magnoliopsida</taxon>
        <taxon>eudicotyledons</taxon>
        <taxon>Gunneridae</taxon>
        <taxon>Pentapetalae</taxon>
        <taxon>rosids</taxon>
        <taxon>fabids</taxon>
        <taxon>Fabales</taxon>
        <taxon>Fabaceae</taxon>
        <taxon>Papilionoideae</taxon>
        <taxon>50 kb inversion clade</taxon>
        <taxon>NPAAA clade</taxon>
        <taxon>indigoferoid/millettioid clade</taxon>
        <taxon>Phaseoleae</taxon>
        <taxon>Cajanus</taxon>
    </lineage>
</organism>
<dbReference type="Gene3D" id="3.30.420.10">
    <property type="entry name" value="Ribonuclease H-like superfamily/Ribonuclease H"/>
    <property type="match status" value="1"/>
</dbReference>
<dbReference type="PROSITE" id="PS50994">
    <property type="entry name" value="INTEGRASE"/>
    <property type="match status" value="1"/>
</dbReference>
<dbReference type="InterPro" id="IPR041588">
    <property type="entry name" value="Integrase_H2C2"/>
</dbReference>
<accession>A0A151SQF7</accession>
<dbReference type="EMBL" id="CM003613">
    <property type="protein sequence ID" value="KYP56989.1"/>
    <property type="molecule type" value="Genomic_DNA"/>
</dbReference>
<dbReference type="InterPro" id="IPR001584">
    <property type="entry name" value="Integrase_cat-core"/>
</dbReference>
<dbReference type="PANTHER" id="PTHR37984">
    <property type="entry name" value="PROTEIN CBG26694"/>
    <property type="match status" value="1"/>
</dbReference>
<sequence length="359" mass="40576">RVIAEVHEGVCGSHIEGRALAHKVLRAGYFWPTLRSDCADFVKKCDSCERHATLHAAPVENLHSILSPWPFNPRAIRQLKFLIVAVDYFTKWVEAEPIATITTEKVKSFIWKNLVCRYGVPCVIVADNGTQFASSRVQQFCKEVDICMTFTSVEHPQSNGQVEAANKVILSGLKKRLDDVKTGWVNNLHQVLWSYHTTPHSSIHETPFCLVYGTDVVIPIEISEPNLRVSSFLEDSSNEGCQADLDFIQETREVAHIKEVAAKACAERKYNSKIKPREFQEGDLVLKKAQPNQLANKLLPKWVGPYRISKVIGKGAYWLKTLQGVIFHKLGTRLVSDFIIVNHIISYLHGLSIQEQYVN</sequence>
<feature type="domain" description="Integrase catalytic" evidence="1">
    <location>
        <begin position="54"/>
        <end position="215"/>
    </location>
</feature>
<proteinExistence type="predicted"/>
<evidence type="ECO:0000313" key="2">
    <source>
        <dbReference type="EMBL" id="KYP56989.1"/>
    </source>
</evidence>
<dbReference type="SUPFAM" id="SSF53098">
    <property type="entry name" value="Ribonuclease H-like"/>
    <property type="match status" value="1"/>
</dbReference>
<dbReference type="PANTHER" id="PTHR37984:SF5">
    <property type="entry name" value="PROTEIN NYNRIN-LIKE"/>
    <property type="match status" value="1"/>
</dbReference>
<protein>
    <submittedName>
        <fullName evidence="2">Retrotransposable element Tf2</fullName>
    </submittedName>
</protein>
<dbReference type="Gramene" id="C.cajan_03168.t">
    <property type="protein sequence ID" value="C.cajan_03168.t.cds1"/>
    <property type="gene ID" value="C.cajan_03168"/>
</dbReference>
<dbReference type="InterPro" id="IPR036397">
    <property type="entry name" value="RNaseH_sf"/>
</dbReference>
<dbReference type="Pfam" id="PF00665">
    <property type="entry name" value="rve"/>
    <property type="match status" value="1"/>
</dbReference>
<name>A0A151SQF7_CAJCA</name>
<dbReference type="GO" id="GO:0003676">
    <property type="term" value="F:nucleic acid binding"/>
    <property type="evidence" value="ECO:0007669"/>
    <property type="project" value="InterPro"/>
</dbReference>
<dbReference type="InterPro" id="IPR012337">
    <property type="entry name" value="RNaseH-like_sf"/>
</dbReference>
<gene>
    <name evidence="2" type="ORF">KK1_003240</name>
</gene>
<reference evidence="2 3" key="1">
    <citation type="journal article" date="2012" name="Nat. Biotechnol.">
        <title>Draft genome sequence of pigeonpea (Cajanus cajan), an orphan legume crop of resource-poor farmers.</title>
        <authorList>
            <person name="Varshney R.K."/>
            <person name="Chen W."/>
            <person name="Li Y."/>
            <person name="Bharti A.K."/>
            <person name="Saxena R.K."/>
            <person name="Schlueter J.A."/>
            <person name="Donoghue M.T."/>
            <person name="Azam S."/>
            <person name="Fan G."/>
            <person name="Whaley A.M."/>
            <person name="Farmer A.D."/>
            <person name="Sheridan J."/>
            <person name="Iwata A."/>
            <person name="Tuteja R."/>
            <person name="Penmetsa R.V."/>
            <person name="Wu W."/>
            <person name="Upadhyaya H.D."/>
            <person name="Yang S.P."/>
            <person name="Shah T."/>
            <person name="Saxena K.B."/>
            <person name="Michael T."/>
            <person name="McCombie W.R."/>
            <person name="Yang B."/>
            <person name="Zhang G."/>
            <person name="Yang H."/>
            <person name="Wang J."/>
            <person name="Spillane C."/>
            <person name="Cook D.R."/>
            <person name="May G.D."/>
            <person name="Xu X."/>
            <person name="Jackson S.A."/>
        </authorList>
    </citation>
    <scope>NUCLEOTIDE SEQUENCE [LARGE SCALE GENOMIC DNA]</scope>
    <source>
        <strain evidence="3">cv. Asha</strain>
    </source>
</reference>
<dbReference type="AlphaFoldDB" id="A0A151SQF7"/>
<evidence type="ECO:0000313" key="3">
    <source>
        <dbReference type="Proteomes" id="UP000075243"/>
    </source>
</evidence>
<dbReference type="Proteomes" id="UP000075243">
    <property type="component" value="Chromosome 11"/>
</dbReference>
<dbReference type="InterPro" id="IPR050951">
    <property type="entry name" value="Retrovirus_Pol_polyprotein"/>
</dbReference>
<dbReference type="Gene3D" id="1.10.340.70">
    <property type="match status" value="1"/>
</dbReference>
<feature type="non-terminal residue" evidence="2">
    <location>
        <position position="1"/>
    </location>
</feature>
<keyword evidence="3" id="KW-1185">Reference proteome</keyword>
<dbReference type="Pfam" id="PF17921">
    <property type="entry name" value="Integrase_H2C2"/>
    <property type="match status" value="1"/>
</dbReference>
<evidence type="ECO:0000259" key="1">
    <source>
        <dbReference type="PROSITE" id="PS50994"/>
    </source>
</evidence>
<dbReference type="GO" id="GO:0015074">
    <property type="term" value="P:DNA integration"/>
    <property type="evidence" value="ECO:0007669"/>
    <property type="project" value="InterPro"/>
</dbReference>